<dbReference type="EMBL" id="LN774769">
    <property type="protein sequence ID" value="CEN29358.1"/>
    <property type="molecule type" value="Genomic_DNA"/>
</dbReference>
<reference evidence="2" key="1">
    <citation type="submission" date="2015-01" db="EMBL/GenBank/DDBJ databases">
        <authorList>
            <person name="Andreevskaya M."/>
        </authorList>
    </citation>
    <scope>NUCLEOTIDE SEQUENCE [LARGE SCALE GENOMIC DNA]</scope>
    <source>
        <strain evidence="2">MKFS47</strain>
    </source>
</reference>
<evidence type="ECO:0008006" key="3">
    <source>
        <dbReference type="Google" id="ProtNLM"/>
    </source>
</evidence>
<accession>A0A0D6E030</accession>
<dbReference type="RefSeq" id="WP_047916341.1">
    <property type="nucleotide sequence ID" value="NZ_LN774769.1"/>
</dbReference>
<evidence type="ECO:0000313" key="1">
    <source>
        <dbReference type="EMBL" id="CEN29358.1"/>
    </source>
</evidence>
<organism evidence="1 2">
    <name type="scientific">Pseudolactococcus piscium MKFS47</name>
    <dbReference type="NCBI Taxonomy" id="297352"/>
    <lineage>
        <taxon>Bacteria</taxon>
        <taxon>Bacillati</taxon>
        <taxon>Bacillota</taxon>
        <taxon>Bacilli</taxon>
        <taxon>Lactobacillales</taxon>
        <taxon>Streptococcaceae</taxon>
        <taxon>Pseudolactococcus</taxon>
    </lineage>
</organism>
<name>A0A0D6E030_9LACT</name>
<sequence length="74" mass="8786">MNYEQFFNDVKSWINECNNQAVSLGFLTDEFWNWAVKSLSELTGKYNNEKLVMKQADMLLSWLEDTWREVKNGS</sequence>
<gene>
    <name evidence="1" type="ORF">LACPI_2158</name>
</gene>
<protein>
    <recommendedName>
        <fullName evidence="3">Phage protein</fullName>
    </recommendedName>
</protein>
<dbReference type="Proteomes" id="UP000033166">
    <property type="component" value="Chromosome I"/>
</dbReference>
<proteinExistence type="predicted"/>
<dbReference type="HOGENOM" id="CLU_195368_0_0_9"/>
<dbReference type="AlphaFoldDB" id="A0A0D6E030"/>
<evidence type="ECO:0000313" key="2">
    <source>
        <dbReference type="Proteomes" id="UP000033166"/>
    </source>
</evidence>
<dbReference type="KEGG" id="lpk:LACPI_2158"/>